<comment type="caution">
    <text evidence="3">The sequence shown here is derived from an EMBL/GenBank/DDBJ whole genome shotgun (WGS) entry which is preliminary data.</text>
</comment>
<dbReference type="Pfam" id="PF14347">
    <property type="entry name" value="DUF4399"/>
    <property type="match status" value="1"/>
</dbReference>
<reference evidence="3" key="1">
    <citation type="submission" date="2014-02" db="EMBL/GenBank/DDBJ databases">
        <title>Expanding our view of genomic diversity in Candidatus Accumulibacter clades.</title>
        <authorList>
            <person name="Skennerton C.T."/>
            <person name="Barr J.J."/>
            <person name="Slater F.R."/>
            <person name="Bond P.L."/>
            <person name="Tyson G.W."/>
        </authorList>
    </citation>
    <scope>NUCLEOTIDE SEQUENCE [LARGE SCALE GENOMIC DNA]</scope>
</reference>
<gene>
    <name evidence="3" type="ORF">AW08_00465</name>
</gene>
<name>A0A011NX74_9PROT</name>
<keyword evidence="1" id="KW-0732">Signal</keyword>
<sequence>MNRRTSLSVAALLLLPLNASARPLPDDPLERRCWLQFTADRTTVNLFAESTPVTFSNLRDGFQVRSPLWVEFGIRGMGVMPAGNKREQTGHHHLLIDTPLPASVADPIPFSDKHRHFGKGQTAVALELSPGPHNLRLLFADHEHRPYFVFSRKMNIIVTGSRKDLPKPKIDPARFAETCQAWYQDEVTTPPTAEKLVYVKNLRNGETVGSPFLLKLGVVGLGVAAERTAIADTGFFQIDVRQNRSVLRSLRLSDGQTETVLDLEPGDYDLDLNFLAGNGRTLLRDELQVTVSKRQTMTRPSATRRSPEAFPVEAAGAVAAAMVRCAGSDCDLRP</sequence>
<evidence type="ECO:0000259" key="2">
    <source>
        <dbReference type="Pfam" id="PF14347"/>
    </source>
</evidence>
<organism evidence="3 4">
    <name type="scientific">Candidatus Accumulibacter adjunctus</name>
    <dbReference type="NCBI Taxonomy" id="1454001"/>
    <lineage>
        <taxon>Bacteria</taxon>
        <taxon>Pseudomonadati</taxon>
        <taxon>Pseudomonadota</taxon>
        <taxon>Betaproteobacteria</taxon>
        <taxon>Candidatus Accumulibacter</taxon>
    </lineage>
</organism>
<evidence type="ECO:0000256" key="1">
    <source>
        <dbReference type="SAM" id="SignalP"/>
    </source>
</evidence>
<dbReference type="AlphaFoldDB" id="A0A011NX74"/>
<accession>A0A011NX74</accession>
<proteinExistence type="predicted"/>
<evidence type="ECO:0000313" key="4">
    <source>
        <dbReference type="Proteomes" id="UP000020218"/>
    </source>
</evidence>
<dbReference type="InterPro" id="IPR025512">
    <property type="entry name" value="DUF4399"/>
</dbReference>
<feature type="signal peptide" evidence="1">
    <location>
        <begin position="1"/>
        <end position="21"/>
    </location>
</feature>
<dbReference type="Proteomes" id="UP000020218">
    <property type="component" value="Unassembled WGS sequence"/>
</dbReference>
<dbReference type="PATRIC" id="fig|1454001.3.peg.427"/>
<feature type="domain" description="DUF4399" evidence="2">
    <location>
        <begin position="70"/>
        <end position="158"/>
    </location>
</feature>
<protein>
    <recommendedName>
        <fullName evidence="2">DUF4399 domain-containing protein</fullName>
    </recommendedName>
</protein>
<dbReference type="EMBL" id="JFAX01000002">
    <property type="protein sequence ID" value="EXI69257.1"/>
    <property type="molecule type" value="Genomic_DNA"/>
</dbReference>
<evidence type="ECO:0000313" key="3">
    <source>
        <dbReference type="EMBL" id="EXI69257.1"/>
    </source>
</evidence>
<feature type="chain" id="PRO_5001462594" description="DUF4399 domain-containing protein" evidence="1">
    <location>
        <begin position="22"/>
        <end position="334"/>
    </location>
</feature>
<keyword evidence="4" id="KW-1185">Reference proteome</keyword>